<feature type="compositionally biased region" description="Low complexity" evidence="7">
    <location>
        <begin position="449"/>
        <end position="460"/>
    </location>
</feature>
<evidence type="ECO:0000256" key="2">
    <source>
        <dbReference type="ARBA" id="ARBA00022448"/>
    </source>
</evidence>
<keyword evidence="6 8" id="KW-0472">Membrane</keyword>
<feature type="region of interest" description="Disordered" evidence="7">
    <location>
        <begin position="449"/>
        <end position="476"/>
    </location>
</feature>
<evidence type="ECO:0000313" key="9">
    <source>
        <dbReference type="EMBL" id="GLK84033.1"/>
    </source>
</evidence>
<evidence type="ECO:0000256" key="3">
    <source>
        <dbReference type="ARBA" id="ARBA00022475"/>
    </source>
</evidence>
<feature type="transmembrane region" description="Helical" evidence="8">
    <location>
        <begin position="391"/>
        <end position="412"/>
    </location>
</feature>
<dbReference type="AlphaFoldDB" id="A0A9W6JWY8"/>
<feature type="transmembrane region" description="Helical" evidence="8">
    <location>
        <begin position="316"/>
        <end position="336"/>
    </location>
</feature>
<dbReference type="GO" id="GO:0005886">
    <property type="term" value="C:plasma membrane"/>
    <property type="evidence" value="ECO:0007669"/>
    <property type="project" value="UniProtKB-SubCell"/>
</dbReference>
<reference evidence="9" key="2">
    <citation type="submission" date="2023-01" db="EMBL/GenBank/DDBJ databases">
        <authorList>
            <person name="Sun Q."/>
            <person name="Evtushenko L."/>
        </authorList>
    </citation>
    <scope>NUCLEOTIDE SEQUENCE</scope>
    <source>
        <strain evidence="9">VKM B-2789</strain>
    </source>
</reference>
<comment type="caution">
    <text evidence="9">The sequence shown here is derived from an EMBL/GenBank/DDBJ whole genome shotgun (WGS) entry which is preliminary data.</text>
</comment>
<evidence type="ECO:0000256" key="7">
    <source>
        <dbReference type="SAM" id="MobiDB-lite"/>
    </source>
</evidence>
<evidence type="ECO:0000256" key="6">
    <source>
        <dbReference type="ARBA" id="ARBA00023136"/>
    </source>
</evidence>
<accession>A0A9W6JWY8</accession>
<keyword evidence="4 8" id="KW-0812">Transmembrane</keyword>
<evidence type="ECO:0000256" key="4">
    <source>
        <dbReference type="ARBA" id="ARBA00022692"/>
    </source>
</evidence>
<dbReference type="RefSeq" id="WP_213364224.1">
    <property type="nucleotide sequence ID" value="NZ_BSFM01000011.1"/>
</dbReference>
<feature type="transmembrane region" description="Helical" evidence="8">
    <location>
        <begin position="140"/>
        <end position="159"/>
    </location>
</feature>
<keyword evidence="5 8" id="KW-1133">Transmembrane helix</keyword>
<dbReference type="InterPro" id="IPR002528">
    <property type="entry name" value="MATE_fam"/>
</dbReference>
<dbReference type="InterPro" id="IPR052031">
    <property type="entry name" value="Membrane_Transporter-Flippase"/>
</dbReference>
<feature type="transmembrane region" description="Helical" evidence="8">
    <location>
        <begin position="356"/>
        <end position="379"/>
    </location>
</feature>
<proteinExistence type="predicted"/>
<dbReference type="Pfam" id="PF01554">
    <property type="entry name" value="MatE"/>
    <property type="match status" value="2"/>
</dbReference>
<keyword evidence="10" id="KW-1185">Reference proteome</keyword>
<evidence type="ECO:0000256" key="1">
    <source>
        <dbReference type="ARBA" id="ARBA00004429"/>
    </source>
</evidence>
<organism evidence="9 10">
    <name type="scientific">Ancylobacter defluvii</name>
    <dbReference type="NCBI Taxonomy" id="1282440"/>
    <lineage>
        <taxon>Bacteria</taxon>
        <taxon>Pseudomonadati</taxon>
        <taxon>Pseudomonadota</taxon>
        <taxon>Alphaproteobacteria</taxon>
        <taxon>Hyphomicrobiales</taxon>
        <taxon>Xanthobacteraceae</taxon>
        <taxon>Ancylobacter</taxon>
    </lineage>
</organism>
<dbReference type="NCBIfam" id="TIGR00797">
    <property type="entry name" value="matE"/>
    <property type="match status" value="1"/>
</dbReference>
<dbReference type="PANTHER" id="PTHR43549">
    <property type="entry name" value="MULTIDRUG RESISTANCE PROTEIN YPNP-RELATED"/>
    <property type="match status" value="1"/>
</dbReference>
<dbReference type="PIRSF" id="PIRSF006603">
    <property type="entry name" value="DinF"/>
    <property type="match status" value="1"/>
</dbReference>
<feature type="transmembrane region" description="Helical" evidence="8">
    <location>
        <begin position="198"/>
        <end position="219"/>
    </location>
</feature>
<feature type="transmembrane region" description="Helical" evidence="8">
    <location>
        <begin position="273"/>
        <end position="295"/>
    </location>
</feature>
<gene>
    <name evidence="9" type="ORF">GCM10017653_21030</name>
</gene>
<keyword evidence="3" id="KW-1003">Cell membrane</keyword>
<comment type="subcellular location">
    <subcellularLocation>
        <location evidence="1">Cell inner membrane</location>
        <topology evidence="1">Multi-pass membrane protein</topology>
    </subcellularLocation>
</comment>
<dbReference type="PANTHER" id="PTHR43549:SF3">
    <property type="entry name" value="MULTIDRUG RESISTANCE PROTEIN YPNP-RELATED"/>
    <property type="match status" value="1"/>
</dbReference>
<dbReference type="GO" id="GO:0042910">
    <property type="term" value="F:xenobiotic transmembrane transporter activity"/>
    <property type="evidence" value="ECO:0007669"/>
    <property type="project" value="InterPro"/>
</dbReference>
<dbReference type="EMBL" id="BSFM01000011">
    <property type="protein sequence ID" value="GLK84033.1"/>
    <property type="molecule type" value="Genomic_DNA"/>
</dbReference>
<feature type="transmembrane region" description="Helical" evidence="8">
    <location>
        <begin position="240"/>
        <end position="261"/>
    </location>
</feature>
<dbReference type="Proteomes" id="UP001143330">
    <property type="component" value="Unassembled WGS sequence"/>
</dbReference>
<name>A0A9W6JWY8_9HYPH</name>
<sequence length="476" mass="49076">MKTTSASPARFVTGSTMAHVAVMTAAGSVGLVAVFVVDLLNLFYISLLGEEELAAAIGYAGTVMFFVTSVSIGVMIAVSALISRAIGAGRREEVGRISTSGFVYMTLACVITAGAMMPVLTPLLSLLGATGRTLEIARDFLMVVLPSTPLLGIGMAASGTLRGLGDARRSMLVTLIGGLVTAALDPVLILVLDWRVEGAAVVSVISRVAMAAYGLYAVLRIHGYASPLRWRDFRHDVGPLSGIAVPAILTNLATPVGNAYVTYALATHGDAAVAAFAVVGRLIPVAFGPLFALTGAIGPVIGQNVGAGRYDRVRRAILDSLVLILAYVIGIWALMALGRHAVAGAFGLSAEGEDLVVFYCLWVAGSFIFLGMLFVANAAFNNLGAPLRSTLFNWSRATLGVIPFVMVGGHYWGAQGVLAGQALGSVAFGVLALVSALALVRRLAAGASRPEPAEAPLAGPELPPFSRGEGAAALEP</sequence>
<keyword evidence="2" id="KW-0813">Transport</keyword>
<feature type="transmembrane region" description="Helical" evidence="8">
    <location>
        <begin position="57"/>
        <end position="82"/>
    </location>
</feature>
<dbReference type="GO" id="GO:0015297">
    <property type="term" value="F:antiporter activity"/>
    <property type="evidence" value="ECO:0007669"/>
    <property type="project" value="InterPro"/>
</dbReference>
<reference evidence="9" key="1">
    <citation type="journal article" date="2014" name="Int. J. Syst. Evol. Microbiol.">
        <title>Complete genome sequence of Corynebacterium casei LMG S-19264T (=DSM 44701T), isolated from a smear-ripened cheese.</title>
        <authorList>
            <consortium name="US DOE Joint Genome Institute (JGI-PGF)"/>
            <person name="Walter F."/>
            <person name="Albersmeier A."/>
            <person name="Kalinowski J."/>
            <person name="Ruckert C."/>
        </authorList>
    </citation>
    <scope>NUCLEOTIDE SEQUENCE</scope>
    <source>
        <strain evidence="9">VKM B-2789</strain>
    </source>
</reference>
<evidence type="ECO:0000256" key="5">
    <source>
        <dbReference type="ARBA" id="ARBA00022989"/>
    </source>
</evidence>
<protein>
    <submittedName>
        <fullName evidence="9">MATE family efflux transporter</fullName>
    </submittedName>
</protein>
<feature type="transmembrane region" description="Helical" evidence="8">
    <location>
        <begin position="171"/>
        <end position="192"/>
    </location>
</feature>
<feature type="transmembrane region" description="Helical" evidence="8">
    <location>
        <begin position="20"/>
        <end position="45"/>
    </location>
</feature>
<evidence type="ECO:0000313" key="10">
    <source>
        <dbReference type="Proteomes" id="UP001143330"/>
    </source>
</evidence>
<evidence type="ECO:0000256" key="8">
    <source>
        <dbReference type="SAM" id="Phobius"/>
    </source>
</evidence>
<feature type="transmembrane region" description="Helical" evidence="8">
    <location>
        <begin position="418"/>
        <end position="440"/>
    </location>
</feature>
<dbReference type="InterPro" id="IPR048279">
    <property type="entry name" value="MdtK-like"/>
</dbReference>
<feature type="transmembrane region" description="Helical" evidence="8">
    <location>
        <begin position="102"/>
        <end position="120"/>
    </location>
</feature>